<dbReference type="SUPFAM" id="SSF55166">
    <property type="entry name" value="Hedgehog/DD-peptidase"/>
    <property type="match status" value="1"/>
</dbReference>
<organism evidence="4 5">
    <name type="scientific">Pontibacillus marinus BH030004 = DSM 16465</name>
    <dbReference type="NCBI Taxonomy" id="1385511"/>
    <lineage>
        <taxon>Bacteria</taxon>
        <taxon>Bacillati</taxon>
        <taxon>Bacillota</taxon>
        <taxon>Bacilli</taxon>
        <taxon>Bacillales</taxon>
        <taxon>Bacillaceae</taxon>
        <taxon>Pontibacillus</taxon>
    </lineage>
</organism>
<dbReference type="OrthoDB" id="5845122at2"/>
<feature type="signal peptide" evidence="2">
    <location>
        <begin position="1"/>
        <end position="20"/>
    </location>
</feature>
<dbReference type="Pfam" id="PF02557">
    <property type="entry name" value="VanY"/>
    <property type="match status" value="1"/>
</dbReference>
<feature type="domain" description="SLH" evidence="3">
    <location>
        <begin position="92"/>
        <end position="151"/>
    </location>
</feature>
<comment type="caution">
    <text evidence="4">The sequence shown here is derived from an EMBL/GenBank/DDBJ whole genome shotgun (WGS) entry which is preliminary data.</text>
</comment>
<dbReference type="PANTHER" id="PTHR34385:SF1">
    <property type="entry name" value="PEPTIDOGLYCAN L-ALANYL-D-GLUTAMATE ENDOPEPTIDASE CWLK"/>
    <property type="match status" value="1"/>
</dbReference>
<dbReference type="eggNOG" id="COG1876">
    <property type="taxonomic scope" value="Bacteria"/>
</dbReference>
<dbReference type="EMBL" id="AVPF01000047">
    <property type="protein sequence ID" value="KGX84867.1"/>
    <property type="molecule type" value="Genomic_DNA"/>
</dbReference>
<keyword evidence="5" id="KW-1185">Reference proteome</keyword>
<name>A0A0A5HML9_9BACI</name>
<sequence>MKKKITAFVVMLLVSSVVYVPDTSIYAAEEYEDLSQDMAGYEEIKFLNEKEIIKGYPDGEFKPYEPVSRVEAAIMLTRALDLSTENRPDPGLDDVSKDYPRYKYIATVIDEGIYQGTQSNEFEPGKPIQRIEMAAVLTRAFNLKNGPVSIDFRDVEDDRNYITQIASNRISVGFPDQTFRPFAETTRSQFSIFLARTMDETYRNPTLKPSFIDSAQKGMIESCFAKLDQTMTYDDMKITYGEPEQESTWGGELKVDYGKCSYLFNPEEPNQMKGLFYYPMDERLTPDRVMDQLNDQPDSKKETNDGTYRQIYELNDYTVYFVYPSVDEALDYIYVKPNTFYDPTWLLKEKYFNDMEMINGNPTITNPSNPLVLVNKQHYLPSDYVPELVRPGVQFVFGDKSLNKALMRPEAARHLEEMFTAAEEAGINILATSGYRSYDRQQYLFQQEVEESGREEAKTIVAIPGTSEHQTGLTMDITSPSVDYGLVHRFGDTRAGEWLADHAYKYGFILRYPEGKEKITGYQYEPWHFRYVGERYAKIIHENNITLETYFESVTKY</sequence>
<dbReference type="AlphaFoldDB" id="A0A0A5HML9"/>
<dbReference type="InterPro" id="IPR009045">
    <property type="entry name" value="Zn_M74/Hedgehog-like"/>
</dbReference>
<dbReference type="InterPro" id="IPR052179">
    <property type="entry name" value="DD-CPase-like"/>
</dbReference>
<accession>A0A0A5HML9</accession>
<dbReference type="Gene3D" id="3.30.1380.10">
    <property type="match status" value="1"/>
</dbReference>
<dbReference type="GO" id="GO:0008233">
    <property type="term" value="F:peptidase activity"/>
    <property type="evidence" value="ECO:0007669"/>
    <property type="project" value="InterPro"/>
</dbReference>
<dbReference type="STRING" id="1385511.GCA_000425225_01260"/>
<dbReference type="GO" id="GO:0006508">
    <property type="term" value="P:proteolysis"/>
    <property type="evidence" value="ECO:0007669"/>
    <property type="project" value="InterPro"/>
</dbReference>
<feature type="domain" description="SLH" evidence="3">
    <location>
        <begin position="27"/>
        <end position="90"/>
    </location>
</feature>
<dbReference type="InterPro" id="IPR058193">
    <property type="entry name" value="VanY/YodJ_core_dom"/>
</dbReference>
<dbReference type="CDD" id="cd14852">
    <property type="entry name" value="LD-carboxypeptidase"/>
    <property type="match status" value="1"/>
</dbReference>
<dbReference type="Proteomes" id="UP000030403">
    <property type="component" value="Unassembled WGS sequence"/>
</dbReference>
<dbReference type="PANTHER" id="PTHR34385">
    <property type="entry name" value="D-ALANYL-D-ALANINE CARBOXYPEPTIDASE"/>
    <property type="match status" value="1"/>
</dbReference>
<evidence type="ECO:0000313" key="4">
    <source>
        <dbReference type="EMBL" id="KGX84867.1"/>
    </source>
</evidence>
<evidence type="ECO:0000259" key="3">
    <source>
        <dbReference type="PROSITE" id="PS51272"/>
    </source>
</evidence>
<keyword evidence="1 2" id="KW-0732">Signal</keyword>
<feature type="chain" id="PRO_5038511268" description="SLH domain-containing protein" evidence="2">
    <location>
        <begin position="21"/>
        <end position="557"/>
    </location>
</feature>
<evidence type="ECO:0000313" key="5">
    <source>
        <dbReference type="Proteomes" id="UP000030403"/>
    </source>
</evidence>
<proteinExistence type="predicted"/>
<reference evidence="4 5" key="1">
    <citation type="submission" date="2013-08" db="EMBL/GenBank/DDBJ databases">
        <authorList>
            <person name="Huang J."/>
            <person name="Wang G."/>
        </authorList>
    </citation>
    <scope>NUCLEOTIDE SEQUENCE [LARGE SCALE GENOMIC DNA]</scope>
    <source>
        <strain evidence="4 5">BH030004</strain>
    </source>
</reference>
<protein>
    <recommendedName>
        <fullName evidence="3">SLH domain-containing protein</fullName>
    </recommendedName>
</protein>
<dbReference type="eggNOG" id="COG4632">
    <property type="taxonomic scope" value="Bacteria"/>
</dbReference>
<dbReference type="Pfam" id="PF00395">
    <property type="entry name" value="SLH"/>
    <property type="match status" value="3"/>
</dbReference>
<evidence type="ECO:0000256" key="1">
    <source>
        <dbReference type="ARBA" id="ARBA00022729"/>
    </source>
</evidence>
<dbReference type="InterPro" id="IPR003709">
    <property type="entry name" value="VanY-like_core_dom"/>
</dbReference>
<dbReference type="PROSITE" id="PS51272">
    <property type="entry name" value="SLH"/>
    <property type="match status" value="2"/>
</dbReference>
<dbReference type="InterPro" id="IPR001119">
    <property type="entry name" value="SLH_dom"/>
</dbReference>
<dbReference type="RefSeq" id="WP_051255009.1">
    <property type="nucleotide sequence ID" value="NZ_AULJ01000012.1"/>
</dbReference>
<gene>
    <name evidence="4" type="ORF">N783_15770</name>
</gene>
<evidence type="ECO:0000256" key="2">
    <source>
        <dbReference type="SAM" id="SignalP"/>
    </source>
</evidence>